<dbReference type="RefSeq" id="WP_012925305.1">
    <property type="nucleotide sequence ID" value="NC_013730.1"/>
</dbReference>
<dbReference type="HOGENOM" id="CLU_1659640_0_0_10"/>
<dbReference type="eggNOG" id="ENOG503408U">
    <property type="taxonomic scope" value="Bacteria"/>
</dbReference>
<evidence type="ECO:0000313" key="2">
    <source>
        <dbReference type="EMBL" id="ADB36753.1"/>
    </source>
</evidence>
<protein>
    <recommendedName>
        <fullName evidence="1">Late embryogenesis abundant protein LEA-2 subgroup domain-containing protein</fullName>
    </recommendedName>
</protein>
<sequence>MNKKGFILIAAIALIALWILYKVNTAQRLNYDLGLPKEISVKSGALTFILPVVVSNNSSGSINVKSADFDVLTSGNVIGRAEIRSPITIAPKGRTVMPVVVTISALYGLSSLGSVLTALQAGKINLTLDGLLYAELFQIPLKESFELQSDIIKNFAKIF</sequence>
<gene>
    <name evidence="2" type="ordered locus">Slin_0690</name>
</gene>
<dbReference type="SUPFAM" id="SSF117070">
    <property type="entry name" value="LEA14-like"/>
    <property type="match status" value="1"/>
</dbReference>
<evidence type="ECO:0000259" key="1">
    <source>
        <dbReference type="Pfam" id="PF03168"/>
    </source>
</evidence>
<evidence type="ECO:0000313" key="3">
    <source>
        <dbReference type="Proteomes" id="UP000002028"/>
    </source>
</evidence>
<dbReference type="Proteomes" id="UP000002028">
    <property type="component" value="Chromosome"/>
</dbReference>
<feature type="domain" description="Late embryogenesis abundant protein LEA-2 subgroup" evidence="1">
    <location>
        <begin position="54"/>
        <end position="134"/>
    </location>
</feature>
<dbReference type="STRING" id="504472.Slin_0690"/>
<dbReference type="EMBL" id="CP001769">
    <property type="protein sequence ID" value="ADB36753.1"/>
    <property type="molecule type" value="Genomic_DNA"/>
</dbReference>
<dbReference type="AlphaFoldDB" id="D2QGY7"/>
<dbReference type="Pfam" id="PF03168">
    <property type="entry name" value="LEA_2"/>
    <property type="match status" value="1"/>
</dbReference>
<dbReference type="Gene3D" id="2.60.40.1820">
    <property type="match status" value="1"/>
</dbReference>
<name>D2QGY7_SPILD</name>
<dbReference type="InterPro" id="IPR004864">
    <property type="entry name" value="LEA_2"/>
</dbReference>
<dbReference type="KEGG" id="sli:Slin_0690"/>
<reference evidence="2 3" key="1">
    <citation type="journal article" date="2010" name="Stand. Genomic Sci.">
        <title>Complete genome sequence of Spirosoma linguale type strain (1).</title>
        <authorList>
            <person name="Lail K."/>
            <person name="Sikorski J."/>
            <person name="Saunders E."/>
            <person name="Lapidus A."/>
            <person name="Glavina Del Rio T."/>
            <person name="Copeland A."/>
            <person name="Tice H."/>
            <person name="Cheng J.-F."/>
            <person name="Lucas S."/>
            <person name="Nolan M."/>
            <person name="Bruce D."/>
            <person name="Goodwin L."/>
            <person name="Pitluck S."/>
            <person name="Ivanova N."/>
            <person name="Mavromatis K."/>
            <person name="Ovchinnikova G."/>
            <person name="Pati A."/>
            <person name="Chen A."/>
            <person name="Palaniappan K."/>
            <person name="Land M."/>
            <person name="Hauser L."/>
            <person name="Chang Y.-J."/>
            <person name="Jeffries C.D."/>
            <person name="Chain P."/>
            <person name="Brettin T."/>
            <person name="Detter J.C."/>
            <person name="Schuetze A."/>
            <person name="Rohde M."/>
            <person name="Tindall B.J."/>
            <person name="Goeker M."/>
            <person name="Bristow J."/>
            <person name="Eisen J.A."/>
            <person name="Markowitz V."/>
            <person name="Hugenholtz P."/>
            <person name="Kyrpides N.C."/>
            <person name="Klenk H.-P."/>
            <person name="Chen F."/>
        </authorList>
    </citation>
    <scope>NUCLEOTIDE SEQUENCE [LARGE SCALE GENOMIC DNA]</scope>
    <source>
        <strain evidence="3">ATCC 33905 / DSM 74 / LMG 10896 / Claus 1</strain>
    </source>
</reference>
<keyword evidence="3" id="KW-1185">Reference proteome</keyword>
<organism evidence="2 3">
    <name type="scientific">Spirosoma linguale (strain ATCC 33905 / DSM 74 / LMG 10896 / Claus 1)</name>
    <dbReference type="NCBI Taxonomy" id="504472"/>
    <lineage>
        <taxon>Bacteria</taxon>
        <taxon>Pseudomonadati</taxon>
        <taxon>Bacteroidota</taxon>
        <taxon>Cytophagia</taxon>
        <taxon>Cytophagales</taxon>
        <taxon>Cytophagaceae</taxon>
        <taxon>Spirosoma</taxon>
    </lineage>
</organism>
<accession>D2QGY7</accession>
<proteinExistence type="predicted"/>